<evidence type="ECO:0000313" key="3">
    <source>
        <dbReference type="EMBL" id="KAG8521217.1"/>
    </source>
</evidence>
<reference evidence="3" key="1">
    <citation type="journal article" date="2021" name="Evol. Appl.">
        <title>The genome of the Pyrenean desman and the effects of bottlenecks and inbreeding on the genomic landscape of an endangered species.</title>
        <authorList>
            <person name="Escoda L."/>
            <person name="Castresana J."/>
        </authorList>
    </citation>
    <scope>NUCLEOTIDE SEQUENCE</scope>
    <source>
        <strain evidence="3">IBE-C5619</strain>
    </source>
</reference>
<dbReference type="OrthoDB" id="195843at2759"/>
<proteinExistence type="predicted"/>
<comment type="caution">
    <text evidence="3">The sequence shown here is derived from an EMBL/GenBank/DDBJ whole genome shotgun (WGS) entry which is preliminary data.</text>
</comment>
<dbReference type="EMBL" id="JAGFMF010011483">
    <property type="protein sequence ID" value="KAG8521217.1"/>
    <property type="molecule type" value="Genomic_DNA"/>
</dbReference>
<dbReference type="PANTHER" id="PTHR22028">
    <property type="entry name" value="SFI1 SPINDLE BODY DOMAIN-CONTAINING PROTEIN-RELATED"/>
    <property type="match status" value="1"/>
</dbReference>
<dbReference type="PANTHER" id="PTHR22028:SF4">
    <property type="entry name" value="PROTEIN SFI1 HOMOLOG"/>
    <property type="match status" value="1"/>
</dbReference>
<dbReference type="AlphaFoldDB" id="A0A8J6AM62"/>
<keyword evidence="4" id="KW-1185">Reference proteome</keyword>
<organism evidence="3 4">
    <name type="scientific">Galemys pyrenaicus</name>
    <name type="common">Iberian desman</name>
    <name type="synonym">Pyrenean desman</name>
    <dbReference type="NCBI Taxonomy" id="202257"/>
    <lineage>
        <taxon>Eukaryota</taxon>
        <taxon>Metazoa</taxon>
        <taxon>Chordata</taxon>
        <taxon>Craniata</taxon>
        <taxon>Vertebrata</taxon>
        <taxon>Euteleostomi</taxon>
        <taxon>Mammalia</taxon>
        <taxon>Eutheria</taxon>
        <taxon>Laurasiatheria</taxon>
        <taxon>Eulipotyphla</taxon>
        <taxon>Talpidae</taxon>
        <taxon>Galemys</taxon>
    </lineage>
</organism>
<name>A0A8J6AM62_GALPY</name>
<feature type="region of interest" description="Disordered" evidence="2">
    <location>
        <begin position="466"/>
        <end position="514"/>
    </location>
</feature>
<dbReference type="GO" id="GO:0019902">
    <property type="term" value="F:phosphatase binding"/>
    <property type="evidence" value="ECO:0007669"/>
    <property type="project" value="TreeGrafter"/>
</dbReference>
<gene>
    <name evidence="3" type="ORF">J0S82_017590</name>
</gene>
<accession>A0A8J6AM62</accession>
<feature type="compositionally biased region" description="Basic and acidic residues" evidence="2">
    <location>
        <begin position="1"/>
        <end position="14"/>
    </location>
</feature>
<feature type="coiled-coil region" evidence="1">
    <location>
        <begin position="1050"/>
        <end position="1077"/>
    </location>
</feature>
<sequence>MSSREHRSFRDGAVKKPYSPKIPSNKKSSAFSGTPSTHHPVQHRVPHARTRRDRLRELRIRLYYEQRMLRRVFEEWKEEWWVSYREWKLCIRADCHYRYYLYNLMFQAWKSYVHEQHEMRNKYLRAENRDVKQKMRRAWKSWLIYVVFRRTKRQMQTTALEFRQRSLMWVCWSEWKRGLEQIHVCHALHASAVKHRALSLQLQAWSQWQEQLLHVWRERRKLVCAARHHQHWQKWRFLKAWLQYLQVRRVKRQQHEMAERFHHVTVLQTHFCVWQWAWEQRVRLHAHQALVGEVARRMVLRQALTHWKHSRPLHMGHQDGTVWGGNLVVVRVLNSLADVLLCAEAAAQWKVAEEHHRHSLLLLRRFWNLWQSRIEQREAREQLPLLHAAWNHYSMTLLRKCVKLWLQFVQKRRYKQLLQARADGHFQRRALPAAFQAWRTLWQWSQQESVLTARAARFHRPPFTQSGSFCGGPGPRGTSRRRHIAGSGCGKQWPVPTSATGSSAGLSASGGSGPKGAGQSEWLLVPEEFFPSRAALLKQQHCRQKVGSVLAAEFHSARLLRWTWSRWREVLVQWRETVSVQIYYREREACAIRAARKVLESGYLRTWFRRWRARGQRAAQQREQLERAAWHHRRTLLLAAVARWKAYHRGCVRKKLLQRLGTQLRALTLSRSCFHQWKQQLLSRRREQQDTARALWLWSFCLQAKVWAAWLDFVLERRRKKLRLELAAQAYHQQLLREGVACLLRFSAGEKALRQQLHAQQRVQVGGWPPPDLVGSELHTARPDQGPLQAAHSLHRAVRRCATLWKQKVLGPGKKPQPPTPSRRVTFQGALCDDAAAAGDATLETQRLKAARWLWGAQGSLTLVAGTPQLLELPEKHQEHGLGPSLSGPFLAKAQAAPIPSSPLPPTVVLPSLPDLKVHPTASAGPELLPPSCFMPCGKATPARAPLSLVSARSPRLLLPGDFTGTRPAPSSWDPSIQPGPGKKGHDQVHCPVATSHTDVEAELEGIQQQLQHCQTMKQNLWSCQRQARSLRRWLELSREEPRPEDQEAEQLVEKELQEVELQIQQLSAELQAQRQPIRACIARVQALRQALG</sequence>
<feature type="region of interest" description="Disordered" evidence="2">
    <location>
        <begin position="1"/>
        <end position="48"/>
    </location>
</feature>
<dbReference type="InterPro" id="IPR052270">
    <property type="entry name" value="CACF_protein"/>
</dbReference>
<evidence type="ECO:0000256" key="1">
    <source>
        <dbReference type="SAM" id="Coils"/>
    </source>
</evidence>
<evidence type="ECO:0000256" key="2">
    <source>
        <dbReference type="SAM" id="MobiDB-lite"/>
    </source>
</evidence>
<evidence type="ECO:0000313" key="4">
    <source>
        <dbReference type="Proteomes" id="UP000700334"/>
    </source>
</evidence>
<keyword evidence="1" id="KW-0175">Coiled coil</keyword>
<protein>
    <submittedName>
        <fullName evidence="3">Protein SFI1</fullName>
    </submittedName>
</protein>
<dbReference type="Proteomes" id="UP000700334">
    <property type="component" value="Unassembled WGS sequence"/>
</dbReference>
<feature type="compositionally biased region" description="Polar residues" evidence="2">
    <location>
        <begin position="25"/>
        <end position="39"/>
    </location>
</feature>
<feature type="compositionally biased region" description="Low complexity" evidence="2">
    <location>
        <begin position="498"/>
        <end position="507"/>
    </location>
</feature>